<dbReference type="EMBL" id="QKRA01000004">
    <property type="protein sequence ID" value="RDL44033.1"/>
    <property type="molecule type" value="Genomic_DNA"/>
</dbReference>
<dbReference type="Proteomes" id="UP000254326">
    <property type="component" value="Unassembled WGS sequence"/>
</dbReference>
<evidence type="ECO:0000313" key="3">
    <source>
        <dbReference type="Proteomes" id="UP000254326"/>
    </source>
</evidence>
<dbReference type="Pfam" id="PF13649">
    <property type="entry name" value="Methyltransf_25"/>
    <property type="match status" value="1"/>
</dbReference>
<dbReference type="AlphaFoldDB" id="A0A370U8G5"/>
<sequence>MLLYHLEQTTNFISFFEEAIKKLAQNLKDQSVVSDIGVGVGMTSALISKMKGVRKVCAYEISESGKSQVPFVLRHFNAPSEKIEYISGTFRNMSVSASCDLIVMCGSFHHCDDADLPLLFNSL</sequence>
<dbReference type="InterPro" id="IPR029063">
    <property type="entry name" value="SAM-dependent_MTases_sf"/>
</dbReference>
<feature type="domain" description="Methyltransferase" evidence="1">
    <location>
        <begin position="33"/>
        <end position="121"/>
    </location>
</feature>
<dbReference type="InterPro" id="IPR041698">
    <property type="entry name" value="Methyltransf_25"/>
</dbReference>
<protein>
    <recommendedName>
        <fullName evidence="1">Methyltransferase domain-containing protein</fullName>
    </recommendedName>
</protein>
<gene>
    <name evidence="2" type="ORF">DN730_10375</name>
</gene>
<keyword evidence="3" id="KW-1185">Reference proteome</keyword>
<dbReference type="RefSeq" id="WP_115468071.1">
    <property type="nucleotide sequence ID" value="NZ_QKRA01000004.1"/>
</dbReference>
<organism evidence="2 3">
    <name type="scientific">Marinomonas piezotolerans</name>
    <dbReference type="NCBI Taxonomy" id="2213058"/>
    <lineage>
        <taxon>Bacteria</taxon>
        <taxon>Pseudomonadati</taxon>
        <taxon>Pseudomonadota</taxon>
        <taxon>Gammaproteobacteria</taxon>
        <taxon>Oceanospirillales</taxon>
        <taxon>Oceanospirillaceae</taxon>
        <taxon>Marinomonas</taxon>
    </lineage>
</organism>
<proteinExistence type="predicted"/>
<comment type="caution">
    <text evidence="2">The sequence shown here is derived from an EMBL/GenBank/DDBJ whole genome shotgun (WGS) entry which is preliminary data.</text>
</comment>
<dbReference type="SUPFAM" id="SSF53335">
    <property type="entry name" value="S-adenosyl-L-methionine-dependent methyltransferases"/>
    <property type="match status" value="1"/>
</dbReference>
<dbReference type="Gene3D" id="3.40.50.150">
    <property type="entry name" value="Vaccinia Virus protein VP39"/>
    <property type="match status" value="1"/>
</dbReference>
<reference evidence="2 3" key="1">
    <citation type="submission" date="2018-06" db="EMBL/GenBank/DDBJ databases">
        <title>Marinomonas sp. YLB-05 draft genome sequence.</title>
        <authorList>
            <person name="Yu L."/>
            <person name="Tang X."/>
        </authorList>
    </citation>
    <scope>NUCLEOTIDE SEQUENCE [LARGE SCALE GENOMIC DNA]</scope>
    <source>
        <strain evidence="2 3">YLB-05</strain>
    </source>
</reference>
<evidence type="ECO:0000259" key="1">
    <source>
        <dbReference type="Pfam" id="PF13649"/>
    </source>
</evidence>
<accession>A0A370U8G5</accession>
<name>A0A370U8G5_9GAMM</name>
<evidence type="ECO:0000313" key="2">
    <source>
        <dbReference type="EMBL" id="RDL44033.1"/>
    </source>
</evidence>